<dbReference type="AlphaFoldDB" id="A0A6M3IF92"/>
<dbReference type="EMBL" id="MT141726">
    <property type="protein sequence ID" value="QJA69673.1"/>
    <property type="molecule type" value="Genomic_DNA"/>
</dbReference>
<name>A0A6M3IF92_9ZZZZ</name>
<organism evidence="1">
    <name type="scientific">viral metagenome</name>
    <dbReference type="NCBI Taxonomy" id="1070528"/>
    <lineage>
        <taxon>unclassified sequences</taxon>
        <taxon>metagenomes</taxon>
        <taxon>organismal metagenomes</taxon>
    </lineage>
</organism>
<dbReference type="EMBL" id="MT141199">
    <property type="protein sequence ID" value="QJA56085.1"/>
    <property type="molecule type" value="Genomic_DNA"/>
</dbReference>
<protein>
    <submittedName>
        <fullName evidence="1">Uncharacterized protein</fullName>
    </submittedName>
</protein>
<gene>
    <name evidence="2" type="ORF">MM415A04404_0011</name>
    <name evidence="1" type="ORF">MM415B01929_0008</name>
</gene>
<evidence type="ECO:0000313" key="2">
    <source>
        <dbReference type="EMBL" id="QJA69673.1"/>
    </source>
</evidence>
<proteinExistence type="predicted"/>
<evidence type="ECO:0000313" key="1">
    <source>
        <dbReference type="EMBL" id="QJA56085.1"/>
    </source>
</evidence>
<reference evidence="1" key="1">
    <citation type="submission" date="2020-03" db="EMBL/GenBank/DDBJ databases">
        <title>The deep terrestrial virosphere.</title>
        <authorList>
            <person name="Holmfeldt K."/>
            <person name="Nilsson E."/>
            <person name="Simone D."/>
            <person name="Lopez-Fernandez M."/>
            <person name="Wu X."/>
            <person name="de Brujin I."/>
            <person name="Lundin D."/>
            <person name="Andersson A."/>
            <person name="Bertilsson S."/>
            <person name="Dopson M."/>
        </authorList>
    </citation>
    <scope>NUCLEOTIDE SEQUENCE</scope>
    <source>
        <strain evidence="2">MM415A04404</strain>
        <strain evidence="1">MM415B01929</strain>
    </source>
</reference>
<sequence length="102" mass="11841">MRDYEQLTQQELELYQAKNKDYTNGGSPYGNFERVASILSLYPKLKLSDPRIVAMVYLMKQLDSCLWMLNEGYEGEVENIDTRLTDVHVYAKIIRLMGGNNE</sequence>
<accession>A0A6M3IF92</accession>